<protein>
    <submittedName>
        <fullName evidence="1">Uncharacterized protein</fullName>
    </submittedName>
</protein>
<name>A0A916Z9A8_9BACL</name>
<keyword evidence="2" id="KW-1185">Reference proteome</keyword>
<reference evidence="1" key="2">
    <citation type="submission" date="2020-09" db="EMBL/GenBank/DDBJ databases">
        <authorList>
            <person name="Sun Q."/>
            <person name="Zhou Y."/>
        </authorList>
    </citation>
    <scope>NUCLEOTIDE SEQUENCE</scope>
    <source>
        <strain evidence="1">CGMCC 1.15178</strain>
    </source>
</reference>
<comment type="caution">
    <text evidence="1">The sequence shown here is derived from an EMBL/GenBank/DDBJ whole genome shotgun (WGS) entry which is preliminary data.</text>
</comment>
<evidence type="ECO:0000313" key="1">
    <source>
        <dbReference type="EMBL" id="GGD82842.1"/>
    </source>
</evidence>
<proteinExistence type="predicted"/>
<reference evidence="1" key="1">
    <citation type="journal article" date="2014" name="Int. J. Syst. Evol. Microbiol.">
        <title>Complete genome sequence of Corynebacterium casei LMG S-19264T (=DSM 44701T), isolated from a smear-ripened cheese.</title>
        <authorList>
            <consortium name="US DOE Joint Genome Institute (JGI-PGF)"/>
            <person name="Walter F."/>
            <person name="Albersmeier A."/>
            <person name="Kalinowski J."/>
            <person name="Ruckert C."/>
        </authorList>
    </citation>
    <scope>NUCLEOTIDE SEQUENCE</scope>
    <source>
        <strain evidence="1">CGMCC 1.15178</strain>
    </source>
</reference>
<evidence type="ECO:0000313" key="2">
    <source>
        <dbReference type="Proteomes" id="UP000612456"/>
    </source>
</evidence>
<gene>
    <name evidence="1" type="ORF">GCM10010911_46280</name>
</gene>
<dbReference type="EMBL" id="BMHP01000003">
    <property type="protein sequence ID" value="GGD82842.1"/>
    <property type="molecule type" value="Genomic_DNA"/>
</dbReference>
<sequence>MGCGHHRVQTHRADRFDVRLTVPADQGDEPRNLPGLDMPCPHIALLRSPYQVPAFREKQLFVALYIASQNCS</sequence>
<dbReference type="Proteomes" id="UP000612456">
    <property type="component" value="Unassembled WGS sequence"/>
</dbReference>
<dbReference type="AlphaFoldDB" id="A0A916Z9A8"/>
<accession>A0A916Z9A8</accession>
<organism evidence="1 2">
    <name type="scientific">Paenibacillus nasutitermitis</name>
    <dbReference type="NCBI Taxonomy" id="1652958"/>
    <lineage>
        <taxon>Bacteria</taxon>
        <taxon>Bacillati</taxon>
        <taxon>Bacillota</taxon>
        <taxon>Bacilli</taxon>
        <taxon>Bacillales</taxon>
        <taxon>Paenibacillaceae</taxon>
        <taxon>Paenibacillus</taxon>
    </lineage>
</organism>